<name>A0AAE0XU44_9GAST</name>
<evidence type="ECO:0000313" key="1">
    <source>
        <dbReference type="EMBL" id="KAK3712488.1"/>
    </source>
</evidence>
<dbReference type="Proteomes" id="UP001283361">
    <property type="component" value="Unassembled WGS sequence"/>
</dbReference>
<evidence type="ECO:0000313" key="2">
    <source>
        <dbReference type="Proteomes" id="UP001283361"/>
    </source>
</evidence>
<dbReference type="AlphaFoldDB" id="A0AAE0XU44"/>
<gene>
    <name evidence="1" type="ORF">RRG08_002818</name>
</gene>
<sequence length="103" mass="11205">MATGKASNSFTMAGSSEASAVCFLSQALHGANHILIVGYPLRLQQCSYLTDTIRATCIYLSLMGAKYSVVCVCMSDSDLDLLKYRNQTISSDFTTKITKYTVV</sequence>
<dbReference type="EMBL" id="JAWDGP010007584">
    <property type="protein sequence ID" value="KAK3712488.1"/>
    <property type="molecule type" value="Genomic_DNA"/>
</dbReference>
<accession>A0AAE0XU44</accession>
<protein>
    <submittedName>
        <fullName evidence="1">Uncharacterized protein</fullName>
    </submittedName>
</protein>
<proteinExistence type="predicted"/>
<comment type="caution">
    <text evidence="1">The sequence shown here is derived from an EMBL/GenBank/DDBJ whole genome shotgun (WGS) entry which is preliminary data.</text>
</comment>
<organism evidence="1 2">
    <name type="scientific">Elysia crispata</name>
    <name type="common">lettuce slug</name>
    <dbReference type="NCBI Taxonomy" id="231223"/>
    <lineage>
        <taxon>Eukaryota</taxon>
        <taxon>Metazoa</taxon>
        <taxon>Spiralia</taxon>
        <taxon>Lophotrochozoa</taxon>
        <taxon>Mollusca</taxon>
        <taxon>Gastropoda</taxon>
        <taxon>Heterobranchia</taxon>
        <taxon>Euthyneura</taxon>
        <taxon>Panpulmonata</taxon>
        <taxon>Sacoglossa</taxon>
        <taxon>Placobranchoidea</taxon>
        <taxon>Plakobranchidae</taxon>
        <taxon>Elysia</taxon>
    </lineage>
</organism>
<keyword evidence="2" id="KW-1185">Reference proteome</keyword>
<reference evidence="1" key="1">
    <citation type="journal article" date="2023" name="G3 (Bethesda)">
        <title>A reference genome for the long-term kleptoplast-retaining sea slug Elysia crispata morphotype clarki.</title>
        <authorList>
            <person name="Eastman K.E."/>
            <person name="Pendleton A.L."/>
            <person name="Shaikh M.A."/>
            <person name="Suttiyut T."/>
            <person name="Ogas R."/>
            <person name="Tomko P."/>
            <person name="Gavelis G."/>
            <person name="Widhalm J.R."/>
            <person name="Wisecaver J.H."/>
        </authorList>
    </citation>
    <scope>NUCLEOTIDE SEQUENCE</scope>
    <source>
        <strain evidence="1">ECLA1</strain>
    </source>
</reference>